<comment type="caution">
    <text evidence="2">The sequence shown here is derived from an EMBL/GenBank/DDBJ whole genome shotgun (WGS) entry which is preliminary data.</text>
</comment>
<dbReference type="EMBL" id="JBJQOH010000007">
    <property type="protein sequence ID" value="KAL3679835.1"/>
    <property type="molecule type" value="Genomic_DNA"/>
</dbReference>
<feature type="region of interest" description="Disordered" evidence="1">
    <location>
        <begin position="133"/>
        <end position="163"/>
    </location>
</feature>
<gene>
    <name evidence="2" type="ORF">R1sor_022791</name>
</gene>
<reference evidence="2 3" key="1">
    <citation type="submission" date="2024-09" db="EMBL/GenBank/DDBJ databases">
        <title>Chromosome-scale assembly of Riccia sorocarpa.</title>
        <authorList>
            <person name="Paukszto L."/>
        </authorList>
    </citation>
    <scope>NUCLEOTIDE SEQUENCE [LARGE SCALE GENOMIC DNA]</scope>
    <source>
        <strain evidence="2">LP-2024</strain>
        <tissue evidence="2">Aerial parts of the thallus</tissue>
    </source>
</reference>
<feature type="compositionally biased region" description="Basic and acidic residues" evidence="1">
    <location>
        <begin position="134"/>
        <end position="163"/>
    </location>
</feature>
<evidence type="ECO:0000313" key="2">
    <source>
        <dbReference type="EMBL" id="KAL3679835.1"/>
    </source>
</evidence>
<keyword evidence="3" id="KW-1185">Reference proteome</keyword>
<evidence type="ECO:0000313" key="3">
    <source>
        <dbReference type="Proteomes" id="UP001633002"/>
    </source>
</evidence>
<name>A0ABD3GP21_9MARC</name>
<evidence type="ECO:0000256" key="1">
    <source>
        <dbReference type="SAM" id="MobiDB-lite"/>
    </source>
</evidence>
<sequence length="163" mass="18536">MTDHINPVFGRTKYLQMRRALNTPAAAATASKTRIQEINEDMEKVYNELSEPHPDLVTLTQLASSKELPVAFSEREIVLYTGCFKQRVAANWSGEHRDFFTVEPEFASVDRLCKGEVCTSGPFRFLDCMEDEGKDAKKTDDTKDEPGDEPWKDFISLHRTATE</sequence>
<dbReference type="AlphaFoldDB" id="A0ABD3GP21"/>
<accession>A0ABD3GP21</accession>
<organism evidence="2 3">
    <name type="scientific">Riccia sorocarpa</name>
    <dbReference type="NCBI Taxonomy" id="122646"/>
    <lineage>
        <taxon>Eukaryota</taxon>
        <taxon>Viridiplantae</taxon>
        <taxon>Streptophyta</taxon>
        <taxon>Embryophyta</taxon>
        <taxon>Marchantiophyta</taxon>
        <taxon>Marchantiopsida</taxon>
        <taxon>Marchantiidae</taxon>
        <taxon>Marchantiales</taxon>
        <taxon>Ricciaceae</taxon>
        <taxon>Riccia</taxon>
    </lineage>
</organism>
<dbReference type="Proteomes" id="UP001633002">
    <property type="component" value="Unassembled WGS sequence"/>
</dbReference>
<protein>
    <submittedName>
        <fullName evidence="2">Uncharacterized protein</fullName>
    </submittedName>
</protein>
<proteinExistence type="predicted"/>